<evidence type="ECO:0000256" key="2">
    <source>
        <dbReference type="PROSITE-ProRule" id="PRU01248"/>
    </source>
</evidence>
<evidence type="ECO:0000313" key="4">
    <source>
        <dbReference type="EMBL" id="CDK30177.1"/>
    </source>
</evidence>
<sequence>MVIKENIEEILKKFNIFLKDTQRYSPITLSLYLKDTEQFLGFVNKSNINNLSKKDFSEFINFLKIKNLSSSTIKRKYFSIKSFALFLLKNYSINFHGRIYEPQFDSKFQDFVISKFILKFRNQKISSLELRNFLIFYLTTVLNIPAKTLIKLEKNDIYINFDYIKLSINKSKNNLNCKLKRKFRIKNNLEDIKLMFNTYLKNNNDFGLQKIFRLSYQAALSIKNSFTSNYKLINKTKSLNLNQGNSSLVDDIIKDYKKSHPRS</sequence>
<evidence type="ECO:0000313" key="5">
    <source>
        <dbReference type="Proteomes" id="UP000018769"/>
    </source>
</evidence>
<dbReference type="PROSITE" id="PS51900">
    <property type="entry name" value="CB"/>
    <property type="match status" value="1"/>
</dbReference>
<dbReference type="Pfam" id="PF02899">
    <property type="entry name" value="Phage_int_SAM_1"/>
    <property type="match status" value="1"/>
</dbReference>
<keyword evidence="1 2" id="KW-0238">DNA-binding</keyword>
<dbReference type="STRING" id="673862.BABL1_gene_871"/>
<accession>V6DF01</accession>
<dbReference type="AlphaFoldDB" id="V6DF01"/>
<dbReference type="InterPro" id="IPR044068">
    <property type="entry name" value="CB"/>
</dbReference>
<protein>
    <submittedName>
        <fullName evidence="4">Site-specific recombinase XerD</fullName>
    </submittedName>
</protein>
<dbReference type="Proteomes" id="UP000018769">
    <property type="component" value="Chromosome I"/>
</dbReference>
<dbReference type="RefSeq" id="WP_023790996.1">
    <property type="nucleotide sequence ID" value="NC_023003.1"/>
</dbReference>
<organism evidence="4 5">
    <name type="scientific">Candidatus Babela massiliensis</name>
    <dbReference type="NCBI Taxonomy" id="673862"/>
    <lineage>
        <taxon>Bacteria</taxon>
        <taxon>Candidatus Babelota</taxon>
        <taxon>Candidatus Babeliae</taxon>
        <taxon>Candidatus Babeliales</taxon>
        <taxon>Candidatus Babeliaceae</taxon>
        <taxon>Candidatus Babela</taxon>
    </lineage>
</organism>
<dbReference type="InterPro" id="IPR004107">
    <property type="entry name" value="Integrase_SAM-like_N"/>
</dbReference>
<proteinExistence type="predicted"/>
<dbReference type="OrthoDB" id="9801717at2"/>
<evidence type="ECO:0000256" key="1">
    <source>
        <dbReference type="ARBA" id="ARBA00023125"/>
    </source>
</evidence>
<dbReference type="HOGENOM" id="CLU_1056399_0_0_7"/>
<feature type="domain" description="Core-binding (CB)" evidence="3">
    <location>
        <begin position="5"/>
        <end position="88"/>
    </location>
</feature>
<dbReference type="InterPro" id="IPR010998">
    <property type="entry name" value="Integrase_recombinase_N"/>
</dbReference>
<dbReference type="GO" id="GO:0003677">
    <property type="term" value="F:DNA binding"/>
    <property type="evidence" value="ECO:0007669"/>
    <property type="project" value="UniProtKB-UniRule"/>
</dbReference>
<dbReference type="KEGG" id="dpb:BABL1_gene_871"/>
<keyword evidence="5" id="KW-1185">Reference proteome</keyword>
<dbReference type="Gene3D" id="1.10.150.130">
    <property type="match status" value="1"/>
</dbReference>
<dbReference type="EMBL" id="HG793133">
    <property type="protein sequence ID" value="CDK30177.1"/>
    <property type="molecule type" value="Genomic_DNA"/>
</dbReference>
<gene>
    <name evidence="4" type="ORF">BABL1_gene_871</name>
</gene>
<reference evidence="4 5" key="1">
    <citation type="journal article" date="2015" name="Biol. Direct">
        <title>Babela massiliensis, a representative of a widespread bacterial phylum with unusual adaptations to parasitism in amoebae.</title>
        <authorList>
            <person name="Pagnier I."/>
            <person name="Yutin N."/>
            <person name="Croce O."/>
            <person name="Makarova K.S."/>
            <person name="Wolf Y.I."/>
            <person name="Benamar S."/>
            <person name="Raoult D."/>
            <person name="Koonin E.V."/>
            <person name="La Scola B."/>
        </authorList>
    </citation>
    <scope>NUCLEOTIDE SEQUENCE [LARGE SCALE GENOMIC DNA]</scope>
    <source>
        <strain evidence="5">BABL1</strain>
    </source>
</reference>
<name>V6DF01_9BACT</name>
<dbReference type="GO" id="GO:0015074">
    <property type="term" value="P:DNA integration"/>
    <property type="evidence" value="ECO:0007669"/>
    <property type="project" value="InterPro"/>
</dbReference>
<evidence type="ECO:0000259" key="3">
    <source>
        <dbReference type="PROSITE" id="PS51900"/>
    </source>
</evidence>